<feature type="region of interest" description="Disordered" evidence="1">
    <location>
        <begin position="145"/>
        <end position="165"/>
    </location>
</feature>
<dbReference type="Proteomes" id="UP001232148">
    <property type="component" value="Unassembled WGS sequence"/>
</dbReference>
<proteinExistence type="predicted"/>
<name>A0AAD9LUT9_9PEZI</name>
<accession>A0AAD9LUT9</accession>
<comment type="caution">
    <text evidence="3">The sequence shown here is derived from an EMBL/GenBank/DDBJ whole genome shotgun (WGS) entry which is preliminary data.</text>
</comment>
<dbReference type="EMBL" id="MU843117">
    <property type="protein sequence ID" value="KAK2021297.1"/>
    <property type="molecule type" value="Genomic_DNA"/>
</dbReference>
<keyword evidence="4" id="KW-1185">Reference proteome</keyword>
<organism evidence="3 4">
    <name type="scientific">Colletotrichum zoysiae</name>
    <dbReference type="NCBI Taxonomy" id="1216348"/>
    <lineage>
        <taxon>Eukaryota</taxon>
        <taxon>Fungi</taxon>
        <taxon>Dikarya</taxon>
        <taxon>Ascomycota</taxon>
        <taxon>Pezizomycotina</taxon>
        <taxon>Sordariomycetes</taxon>
        <taxon>Hypocreomycetidae</taxon>
        <taxon>Glomerellales</taxon>
        <taxon>Glomerellaceae</taxon>
        <taxon>Colletotrichum</taxon>
        <taxon>Colletotrichum graminicola species complex</taxon>
    </lineage>
</organism>
<evidence type="ECO:0000256" key="2">
    <source>
        <dbReference type="SAM" id="Phobius"/>
    </source>
</evidence>
<reference evidence="3" key="1">
    <citation type="submission" date="2021-06" db="EMBL/GenBank/DDBJ databases">
        <title>Comparative genomics, transcriptomics and evolutionary studies reveal genomic signatures of adaptation to plant cell wall in hemibiotrophic fungi.</title>
        <authorList>
            <consortium name="DOE Joint Genome Institute"/>
            <person name="Baroncelli R."/>
            <person name="Diaz J.F."/>
            <person name="Benocci T."/>
            <person name="Peng M."/>
            <person name="Battaglia E."/>
            <person name="Haridas S."/>
            <person name="Andreopoulos W."/>
            <person name="Labutti K."/>
            <person name="Pangilinan J."/>
            <person name="Floch G.L."/>
            <person name="Makela M.R."/>
            <person name="Henrissat B."/>
            <person name="Grigoriev I.V."/>
            <person name="Crouch J.A."/>
            <person name="De Vries R.P."/>
            <person name="Sukno S.A."/>
            <person name="Thon M.R."/>
        </authorList>
    </citation>
    <scope>NUCLEOTIDE SEQUENCE</scope>
    <source>
        <strain evidence="3">MAFF235873</strain>
    </source>
</reference>
<feature type="transmembrane region" description="Helical" evidence="2">
    <location>
        <begin position="64"/>
        <end position="83"/>
    </location>
</feature>
<evidence type="ECO:0000313" key="3">
    <source>
        <dbReference type="EMBL" id="KAK2021297.1"/>
    </source>
</evidence>
<dbReference type="AlphaFoldDB" id="A0AAD9LUT9"/>
<keyword evidence="2" id="KW-0812">Transmembrane</keyword>
<keyword evidence="2" id="KW-0472">Membrane</keyword>
<feature type="transmembrane region" description="Helical" evidence="2">
    <location>
        <begin position="89"/>
        <end position="110"/>
    </location>
</feature>
<protein>
    <submittedName>
        <fullName evidence="3">Uncharacterized protein</fullName>
    </submittedName>
</protein>
<keyword evidence="2" id="KW-1133">Transmembrane helix</keyword>
<gene>
    <name evidence="3" type="ORF">LX32DRAFT_263655</name>
</gene>
<evidence type="ECO:0000313" key="4">
    <source>
        <dbReference type="Proteomes" id="UP001232148"/>
    </source>
</evidence>
<sequence length="165" mass="18436">MDTDIRSRTSNTLHLISHMIDDLDGLLGDLNDLRTEVENFKSQIALHVAVDAGRAIGLQYWNVTILYFVSPLALSGTIMQAGIGFDPPVLCFIVLALGLAFLTWALKPLLRLFGVKRLLHKIPFRKLWTVFSRLQVRKKNRKSSFELPTRSGTSPAREFEAGNGG</sequence>
<evidence type="ECO:0000256" key="1">
    <source>
        <dbReference type="SAM" id="MobiDB-lite"/>
    </source>
</evidence>